<accession>A0ABV9I7F0</accession>
<keyword evidence="2" id="KW-1185">Reference proteome</keyword>
<protein>
    <recommendedName>
        <fullName evidence="3">Macro domain-containing protein</fullName>
    </recommendedName>
</protein>
<dbReference type="SUPFAM" id="SSF52949">
    <property type="entry name" value="Macro domain-like"/>
    <property type="match status" value="1"/>
</dbReference>
<evidence type="ECO:0008006" key="3">
    <source>
        <dbReference type="Google" id="ProtNLM"/>
    </source>
</evidence>
<gene>
    <name evidence="1" type="ORF">ACFO0D_04580</name>
</gene>
<comment type="caution">
    <text evidence="1">The sequence shown here is derived from an EMBL/GenBank/DDBJ whole genome shotgun (WGS) entry which is preliminary data.</text>
</comment>
<dbReference type="Proteomes" id="UP001595952">
    <property type="component" value="Unassembled WGS sequence"/>
</dbReference>
<dbReference type="InterPro" id="IPR043472">
    <property type="entry name" value="Macro_dom-like"/>
</dbReference>
<evidence type="ECO:0000313" key="1">
    <source>
        <dbReference type="EMBL" id="MFC4637615.1"/>
    </source>
</evidence>
<sequence length="97" mass="10715">MQVVAVAPDLVVANFIGQHDIARKAQVRAQPPVREDAIREGLERVCEEALRLRASVHVPRIGPRLAGAAWPVIEAMIRQELLQYGLEVTVYNLPAPT</sequence>
<dbReference type="EMBL" id="JBHSEI010000001">
    <property type="protein sequence ID" value="MFC4637615.1"/>
    <property type="molecule type" value="Genomic_DNA"/>
</dbReference>
<dbReference type="Gene3D" id="3.40.220.10">
    <property type="entry name" value="Leucine Aminopeptidase, subunit E, domain 1"/>
    <property type="match status" value="1"/>
</dbReference>
<dbReference type="RefSeq" id="WP_380060625.1">
    <property type="nucleotide sequence ID" value="NZ_JBHSEI010000001.1"/>
</dbReference>
<reference evidence="2" key="1">
    <citation type="journal article" date="2019" name="Int. J. Syst. Evol. Microbiol.">
        <title>The Global Catalogue of Microorganisms (GCM) 10K type strain sequencing project: providing services to taxonomists for standard genome sequencing and annotation.</title>
        <authorList>
            <consortium name="The Broad Institute Genomics Platform"/>
            <consortium name="The Broad Institute Genome Sequencing Center for Infectious Disease"/>
            <person name="Wu L."/>
            <person name="Ma J."/>
        </authorList>
    </citation>
    <scope>NUCLEOTIDE SEQUENCE [LARGE SCALE GENOMIC DNA]</scope>
    <source>
        <strain evidence="2">CCUG 55995</strain>
    </source>
</reference>
<evidence type="ECO:0000313" key="2">
    <source>
        <dbReference type="Proteomes" id="UP001595952"/>
    </source>
</evidence>
<proteinExistence type="predicted"/>
<organism evidence="1 2">
    <name type="scientific">Deinococcus hohokamensis</name>
    <dbReference type="NCBI Taxonomy" id="309883"/>
    <lineage>
        <taxon>Bacteria</taxon>
        <taxon>Thermotogati</taxon>
        <taxon>Deinococcota</taxon>
        <taxon>Deinococci</taxon>
        <taxon>Deinococcales</taxon>
        <taxon>Deinococcaceae</taxon>
        <taxon>Deinococcus</taxon>
    </lineage>
</organism>
<name>A0ABV9I7F0_9DEIO</name>